<gene>
    <name evidence="1" type="ORF">PAHAL_1G438900</name>
</gene>
<name>A0A2T8KYA4_9POAL</name>
<organism evidence="1">
    <name type="scientific">Panicum hallii</name>
    <dbReference type="NCBI Taxonomy" id="206008"/>
    <lineage>
        <taxon>Eukaryota</taxon>
        <taxon>Viridiplantae</taxon>
        <taxon>Streptophyta</taxon>
        <taxon>Embryophyta</taxon>
        <taxon>Tracheophyta</taxon>
        <taxon>Spermatophyta</taxon>
        <taxon>Magnoliopsida</taxon>
        <taxon>Liliopsida</taxon>
        <taxon>Poales</taxon>
        <taxon>Poaceae</taxon>
        <taxon>PACMAD clade</taxon>
        <taxon>Panicoideae</taxon>
        <taxon>Panicodae</taxon>
        <taxon>Paniceae</taxon>
        <taxon>Panicinae</taxon>
        <taxon>Panicum</taxon>
        <taxon>Panicum sect. Panicum</taxon>
    </lineage>
</organism>
<evidence type="ECO:0000313" key="1">
    <source>
        <dbReference type="EMBL" id="PVH67155.1"/>
    </source>
</evidence>
<dbReference type="Proteomes" id="UP000243499">
    <property type="component" value="Chromosome 1"/>
</dbReference>
<reference evidence="1" key="1">
    <citation type="submission" date="2018-04" db="EMBL/GenBank/DDBJ databases">
        <title>WGS assembly of Panicum hallii.</title>
        <authorList>
            <person name="Lovell J."/>
            <person name="Jenkins J."/>
            <person name="Lowry D."/>
            <person name="Mamidi S."/>
            <person name="Sreedasyam A."/>
            <person name="Weng X."/>
            <person name="Barry K."/>
            <person name="Bonette J."/>
            <person name="Campitelli B."/>
            <person name="Daum C."/>
            <person name="Gordon S."/>
            <person name="Gould B."/>
            <person name="Lipzen A."/>
            <person name="Macqueen A."/>
            <person name="Palacio-Mejia J."/>
            <person name="Plott C."/>
            <person name="Shakirov E."/>
            <person name="Shu S."/>
            <person name="Yoshinaga Y."/>
            <person name="Zane M."/>
            <person name="Rokhsar D."/>
            <person name="Grimwood J."/>
            <person name="Schmutz J."/>
            <person name="Juenger T."/>
        </authorList>
    </citation>
    <scope>NUCLEOTIDE SEQUENCE [LARGE SCALE GENOMIC DNA]</scope>
    <source>
        <strain evidence="1">FIL2</strain>
    </source>
</reference>
<dbReference type="AlphaFoldDB" id="A0A2T8KYA4"/>
<dbReference type="EMBL" id="CM008046">
    <property type="protein sequence ID" value="PVH67155.1"/>
    <property type="molecule type" value="Genomic_DNA"/>
</dbReference>
<protein>
    <submittedName>
        <fullName evidence="1">Uncharacterized protein</fullName>
    </submittedName>
</protein>
<proteinExistence type="predicted"/>
<dbReference type="Gramene" id="PVH67155">
    <property type="protein sequence ID" value="PVH67155"/>
    <property type="gene ID" value="PAHAL_1G438900"/>
</dbReference>
<sequence>MPAIIQALFCGGHWPGGSLHLHAVCRFLLMSRFAEKGPKRGQLAPSEIQHGTMFLQGRNEISTLLGSRR</sequence>
<accession>A0A2T8KYA4</accession>